<name>A0A915J4P7_ROMCU</name>
<proteinExistence type="inferred from homology"/>
<dbReference type="SUPFAM" id="SSF53335">
    <property type="entry name" value="S-adenosyl-L-methionine-dependent methyltransferases"/>
    <property type="match status" value="1"/>
</dbReference>
<evidence type="ECO:0000256" key="1">
    <source>
        <dbReference type="ARBA" id="ARBA00000724"/>
    </source>
</evidence>
<keyword evidence="5" id="KW-0489">Methyltransferase</keyword>
<dbReference type="AlphaFoldDB" id="A0A915J4P7"/>
<evidence type="ECO:0000256" key="5">
    <source>
        <dbReference type="ARBA" id="ARBA00022603"/>
    </source>
</evidence>
<evidence type="ECO:0000256" key="4">
    <source>
        <dbReference type="ARBA" id="ARBA00012834"/>
    </source>
</evidence>
<evidence type="ECO:0000256" key="8">
    <source>
        <dbReference type="ARBA" id="ARBA00032526"/>
    </source>
</evidence>
<keyword evidence="9" id="KW-1185">Reference proteome</keyword>
<comment type="function">
    <text evidence="2">Methylates the carboxyl group of the C-terminal leucine residue of protein phosphatase 2A catalytic subunits to form alpha-leucine ester residues.</text>
</comment>
<accession>A0A915J4P7</accession>
<keyword evidence="6" id="KW-0808">Transferase</keyword>
<reference evidence="10 11" key="1">
    <citation type="submission" date="2022-11" db="UniProtKB">
        <authorList>
            <consortium name="WormBaseParasite"/>
        </authorList>
    </citation>
    <scope>IDENTIFICATION</scope>
</reference>
<dbReference type="PANTHER" id="PTHR13600">
    <property type="entry name" value="LEUCINE CARBOXYL METHYLTRANSFERASE"/>
    <property type="match status" value="1"/>
</dbReference>
<evidence type="ECO:0000256" key="7">
    <source>
        <dbReference type="ARBA" id="ARBA00022691"/>
    </source>
</evidence>
<dbReference type="PANTHER" id="PTHR13600:SF33">
    <property type="entry name" value="LEUCINE CARBOXYL METHYLTRANSFERASE 1"/>
    <property type="match status" value="1"/>
</dbReference>
<dbReference type="Pfam" id="PF04072">
    <property type="entry name" value="LCM"/>
    <property type="match status" value="1"/>
</dbReference>
<dbReference type="Proteomes" id="UP000887565">
    <property type="component" value="Unplaced"/>
</dbReference>
<dbReference type="GO" id="GO:0018423">
    <property type="term" value="F:protein C-terminal leucine carboxyl O-methyltransferase activity"/>
    <property type="evidence" value="ECO:0007669"/>
    <property type="project" value="UniProtKB-EC"/>
</dbReference>
<dbReference type="WBParaSite" id="nRc.2.0.1.t25547-RA">
    <property type="protein sequence ID" value="nRc.2.0.1.t25547-RA"/>
    <property type="gene ID" value="nRc.2.0.1.g25547"/>
</dbReference>
<dbReference type="GO" id="GO:0005829">
    <property type="term" value="C:cytosol"/>
    <property type="evidence" value="ECO:0007669"/>
    <property type="project" value="TreeGrafter"/>
</dbReference>
<evidence type="ECO:0000313" key="10">
    <source>
        <dbReference type="WBParaSite" id="nRc.2.0.1.t21437-RA"/>
    </source>
</evidence>
<comment type="similarity">
    <text evidence="3">Belongs to the methyltransferase superfamily. LCMT family.</text>
</comment>
<evidence type="ECO:0000313" key="9">
    <source>
        <dbReference type="Proteomes" id="UP000887565"/>
    </source>
</evidence>
<dbReference type="Gene3D" id="3.40.50.150">
    <property type="entry name" value="Vaccinia Virus protein VP39"/>
    <property type="match status" value="1"/>
</dbReference>
<evidence type="ECO:0000313" key="11">
    <source>
        <dbReference type="WBParaSite" id="nRc.2.0.1.t25547-RA"/>
    </source>
</evidence>
<evidence type="ECO:0000256" key="6">
    <source>
        <dbReference type="ARBA" id="ARBA00022679"/>
    </source>
</evidence>
<evidence type="ECO:0000256" key="2">
    <source>
        <dbReference type="ARBA" id="ARBA00003455"/>
    </source>
</evidence>
<dbReference type="InterPro" id="IPR016651">
    <property type="entry name" value="LCMT1"/>
</dbReference>
<keyword evidence="7" id="KW-0949">S-adenosyl-L-methionine</keyword>
<organism evidence="9 10">
    <name type="scientific">Romanomermis culicivorax</name>
    <name type="common">Nematode worm</name>
    <dbReference type="NCBI Taxonomy" id="13658"/>
    <lineage>
        <taxon>Eukaryota</taxon>
        <taxon>Metazoa</taxon>
        <taxon>Ecdysozoa</taxon>
        <taxon>Nematoda</taxon>
        <taxon>Enoplea</taxon>
        <taxon>Dorylaimia</taxon>
        <taxon>Mermithida</taxon>
        <taxon>Mermithoidea</taxon>
        <taxon>Mermithidae</taxon>
        <taxon>Romanomermis</taxon>
    </lineage>
</organism>
<dbReference type="WBParaSite" id="nRc.2.0.1.t21437-RA">
    <property type="protein sequence ID" value="nRc.2.0.1.t21437-RA"/>
    <property type="gene ID" value="nRc.2.0.1.g21437"/>
</dbReference>
<evidence type="ECO:0000256" key="3">
    <source>
        <dbReference type="ARBA" id="ARBA00010703"/>
    </source>
</evidence>
<comment type="catalytic activity">
    <reaction evidence="1">
        <text>[phosphatase 2A protein]-C-terminal L-leucine + S-adenosyl-L-methionine = [phosphatase 2A protein]-C-terminal L-leucine methyl ester + S-adenosyl-L-homocysteine</text>
        <dbReference type="Rhea" id="RHEA:48544"/>
        <dbReference type="Rhea" id="RHEA-COMP:12134"/>
        <dbReference type="Rhea" id="RHEA-COMP:12135"/>
        <dbReference type="ChEBI" id="CHEBI:57856"/>
        <dbReference type="ChEBI" id="CHEBI:59789"/>
        <dbReference type="ChEBI" id="CHEBI:90516"/>
        <dbReference type="ChEBI" id="CHEBI:90517"/>
        <dbReference type="EC" id="2.1.1.233"/>
    </reaction>
</comment>
<dbReference type="InterPro" id="IPR007213">
    <property type="entry name" value="Ppm1/Ppm2/Tcmp"/>
</dbReference>
<protein>
    <recommendedName>
        <fullName evidence="4">[phosphatase 2A protein]-leucine-carboxy methyltransferase</fullName>
        <ecNumber evidence="4">2.1.1.233</ecNumber>
    </recommendedName>
    <alternativeName>
        <fullName evidence="8">[Phosphatase 2A protein]-leucine-carboxy methyltransferase 1</fullName>
    </alternativeName>
</protein>
<dbReference type="InterPro" id="IPR029063">
    <property type="entry name" value="SAM-dependent_MTases_sf"/>
</dbReference>
<dbReference type="GO" id="GO:0032259">
    <property type="term" value="P:methylation"/>
    <property type="evidence" value="ECO:0007669"/>
    <property type="project" value="UniProtKB-KW"/>
</dbReference>
<sequence length="66" mass="7725">INGPDCQIVNLGCGFDTLYWRLRHDHPDRKIFRKFVEIDFSSITAKKISQILKIGHEILRKTISQN</sequence>
<dbReference type="EC" id="2.1.1.233" evidence="4"/>